<dbReference type="AlphaFoldDB" id="A0AA88L944"/>
<comment type="caution">
    <text evidence="3">The sequence shown here is derived from an EMBL/GenBank/DDBJ whole genome shotgun (WGS) entry which is preliminary data.</text>
</comment>
<evidence type="ECO:0000256" key="2">
    <source>
        <dbReference type="RuleBase" id="RU363124"/>
    </source>
</evidence>
<dbReference type="GO" id="GO:0005737">
    <property type="term" value="C:cytoplasm"/>
    <property type="evidence" value="ECO:0007669"/>
    <property type="project" value="UniProtKB-SubCell"/>
</dbReference>
<dbReference type="InterPro" id="IPR018203">
    <property type="entry name" value="GDP_dissociation_inhibitor"/>
</dbReference>
<dbReference type="SUPFAM" id="SSF51905">
    <property type="entry name" value="FAD/NAD(P)-binding domain"/>
    <property type="match status" value="1"/>
</dbReference>
<dbReference type="GO" id="GO:0005093">
    <property type="term" value="F:Rab GDP-dissociation inhibitor activity"/>
    <property type="evidence" value="ECO:0007669"/>
    <property type="project" value="InterPro"/>
</dbReference>
<dbReference type="PANTHER" id="PTHR11787">
    <property type="entry name" value="RAB GDP-DISSOCIATION INHIBITOR"/>
    <property type="match status" value="1"/>
</dbReference>
<keyword evidence="2" id="KW-0343">GTPase activation</keyword>
<gene>
    <name evidence="3" type="ORF">QYM36_007215</name>
</gene>
<dbReference type="GO" id="GO:0016192">
    <property type="term" value="P:vesicle-mediated transport"/>
    <property type="evidence" value="ECO:0007669"/>
    <property type="project" value="TreeGrafter"/>
</dbReference>
<proteinExistence type="inferred from homology"/>
<dbReference type="GO" id="GO:0005096">
    <property type="term" value="F:GTPase activator activity"/>
    <property type="evidence" value="ECO:0007669"/>
    <property type="project" value="UniProtKB-KW"/>
</dbReference>
<dbReference type="GO" id="GO:0015031">
    <property type="term" value="P:protein transport"/>
    <property type="evidence" value="ECO:0007669"/>
    <property type="project" value="InterPro"/>
</dbReference>
<comment type="subcellular location">
    <subcellularLocation>
        <location evidence="2">Cytoplasm</location>
    </subcellularLocation>
</comment>
<dbReference type="EMBL" id="JAVRJZ010000011">
    <property type="protein sequence ID" value="KAK2716996.1"/>
    <property type="molecule type" value="Genomic_DNA"/>
</dbReference>
<dbReference type="SUPFAM" id="SSF54373">
    <property type="entry name" value="FAD-linked reductases, C-terminal domain"/>
    <property type="match status" value="1"/>
</dbReference>
<dbReference type="PRINTS" id="PR00892">
    <property type="entry name" value="RABGDI"/>
</dbReference>
<accession>A0AA88L944</accession>
<keyword evidence="4" id="KW-1185">Reference proteome</keyword>
<comment type="similarity">
    <text evidence="1 2">Belongs to the Rab GDI family.</text>
</comment>
<keyword evidence="2" id="KW-0963">Cytoplasm</keyword>
<evidence type="ECO:0000313" key="3">
    <source>
        <dbReference type="EMBL" id="KAK2716996.1"/>
    </source>
</evidence>
<comment type="function">
    <text evidence="2">Regulates the GDP/GTP exchange reaction of most RAB proteins by inhibiting the dissociation of GDP from them, and the subsequent binding of GTP.</text>
</comment>
<dbReference type="Pfam" id="PF00996">
    <property type="entry name" value="GDI"/>
    <property type="match status" value="1"/>
</dbReference>
<evidence type="ECO:0000313" key="4">
    <source>
        <dbReference type="Proteomes" id="UP001187531"/>
    </source>
</evidence>
<dbReference type="Gene3D" id="3.50.50.60">
    <property type="entry name" value="FAD/NAD(P)-binding domain"/>
    <property type="match status" value="1"/>
</dbReference>
<reference evidence="3" key="1">
    <citation type="submission" date="2023-07" db="EMBL/GenBank/DDBJ databases">
        <title>Chromosome-level genome assembly of Artemia franciscana.</title>
        <authorList>
            <person name="Jo E."/>
        </authorList>
    </citation>
    <scope>NUCLEOTIDE SEQUENCE</scope>
    <source>
        <tissue evidence="3">Whole body</tissue>
    </source>
</reference>
<sequence>MNNKQEYDIYISIVKYNLVDWNHEWPEMEAVIAMISTNVETADPEAEIEPALALLRDIEENVTVSDCYRPREDGTESQLFISQSYDAQNNFETTCLDVFDIFRRGTGKDFDFFKLYETKFDTRFF</sequence>
<dbReference type="GO" id="GO:0007264">
    <property type="term" value="P:small GTPase-mediated signal transduction"/>
    <property type="evidence" value="ECO:0007669"/>
    <property type="project" value="InterPro"/>
</dbReference>
<organism evidence="3 4">
    <name type="scientific">Artemia franciscana</name>
    <name type="common">Brine shrimp</name>
    <name type="synonym">Artemia sanfranciscana</name>
    <dbReference type="NCBI Taxonomy" id="6661"/>
    <lineage>
        <taxon>Eukaryota</taxon>
        <taxon>Metazoa</taxon>
        <taxon>Ecdysozoa</taxon>
        <taxon>Arthropoda</taxon>
        <taxon>Crustacea</taxon>
        <taxon>Branchiopoda</taxon>
        <taxon>Anostraca</taxon>
        <taxon>Artemiidae</taxon>
        <taxon>Artemia</taxon>
    </lineage>
</organism>
<dbReference type="PANTHER" id="PTHR11787:SF8">
    <property type="entry name" value="RAB GDP DISSOCIATION INHIBITOR"/>
    <property type="match status" value="1"/>
</dbReference>
<dbReference type="Proteomes" id="UP001187531">
    <property type="component" value="Unassembled WGS sequence"/>
</dbReference>
<dbReference type="InterPro" id="IPR036188">
    <property type="entry name" value="FAD/NAD-bd_sf"/>
</dbReference>
<name>A0AA88L944_ARTSF</name>
<evidence type="ECO:0000256" key="1">
    <source>
        <dbReference type="ARBA" id="ARBA00005593"/>
    </source>
</evidence>
<protein>
    <recommendedName>
        <fullName evidence="2">Rab GDP dissociation inhibitor</fullName>
    </recommendedName>
</protein>
<dbReference type="InterPro" id="IPR000806">
    <property type="entry name" value="RabGDI"/>
</dbReference>